<protein>
    <submittedName>
        <fullName evidence="2">Uncharacterized protein</fullName>
    </submittedName>
</protein>
<evidence type="ECO:0000313" key="2">
    <source>
        <dbReference type="EMBL" id="CEL93343.1"/>
    </source>
</evidence>
<reference evidence="2 3" key="1">
    <citation type="submission" date="2014-11" db="EMBL/GenBank/DDBJ databases">
        <authorList>
            <person name="Zhu J."/>
            <person name="Qi W."/>
            <person name="Song R."/>
        </authorList>
    </citation>
    <scope>NUCLEOTIDE SEQUENCE [LARGE SCALE GENOMIC DNA]</scope>
</reference>
<evidence type="ECO:0000256" key="1">
    <source>
        <dbReference type="SAM" id="MobiDB-lite"/>
    </source>
</evidence>
<dbReference type="AlphaFoldDB" id="A0A0G4EDB9"/>
<sequence>MLRPLLSRRIPARCWVRPFCSEASTSTGAAPSPDSGDANNSSGNDNDMEWMAPLTALGGLPSVRHSGLLQRWIFNWLALTHCRNMAPVYFDNFYTNFAAGSLAALRYVAESLNPIDVNALRHCCEESLASTFAPVLKKVKDREWKIHHEVQKAISVEVDRVALFVGAERGDDIADRKVIQSFGQQIILKEEDMQRTRTSPFPQTQRDIRDALLERGCLVQVDCVLKVLQTFYVENPTKEPPTVVLGRKEQTTAQHCLRFESQLSARHPSLSFEPTNMPHEEPGAGVTRDEEYDASDWVLADINHLMRGNYPFSIKRSPPSSPPPASDADKQDATTTQEGEAYRAADKDKEAERGDKMVEYYPALDGSRILETVSRLADSQQASGRMMTQRRLYASSCLVFSHYGGRYAMIGRQPSVPLWTQRGRAVSTIGR</sequence>
<organism evidence="2 3">
    <name type="scientific">Vitrella brassicaformis (strain CCMP3155)</name>
    <dbReference type="NCBI Taxonomy" id="1169540"/>
    <lineage>
        <taxon>Eukaryota</taxon>
        <taxon>Sar</taxon>
        <taxon>Alveolata</taxon>
        <taxon>Colpodellida</taxon>
        <taxon>Vitrellaceae</taxon>
        <taxon>Vitrella</taxon>
    </lineage>
</organism>
<evidence type="ECO:0000313" key="3">
    <source>
        <dbReference type="Proteomes" id="UP000041254"/>
    </source>
</evidence>
<feature type="region of interest" description="Disordered" evidence="1">
    <location>
        <begin position="24"/>
        <end position="45"/>
    </location>
</feature>
<dbReference type="Proteomes" id="UP000041254">
    <property type="component" value="Unassembled WGS sequence"/>
</dbReference>
<feature type="region of interest" description="Disordered" evidence="1">
    <location>
        <begin position="268"/>
        <end position="288"/>
    </location>
</feature>
<gene>
    <name evidence="2" type="ORF">Vbra_20176</name>
</gene>
<feature type="region of interest" description="Disordered" evidence="1">
    <location>
        <begin position="310"/>
        <end position="354"/>
    </location>
</feature>
<dbReference type="PhylomeDB" id="A0A0G4EDB9"/>
<name>A0A0G4EDB9_VITBC</name>
<feature type="compositionally biased region" description="Basic and acidic residues" evidence="1">
    <location>
        <begin position="340"/>
        <end position="354"/>
    </location>
</feature>
<dbReference type="VEuPathDB" id="CryptoDB:Vbra_20176"/>
<dbReference type="InParanoid" id="A0A0G4EDB9"/>
<keyword evidence="3" id="KW-1185">Reference proteome</keyword>
<proteinExistence type="predicted"/>
<accession>A0A0G4EDB9</accession>
<feature type="compositionally biased region" description="Low complexity" evidence="1">
    <location>
        <begin position="31"/>
        <end position="45"/>
    </location>
</feature>
<dbReference type="EMBL" id="CDMY01000158">
    <property type="protein sequence ID" value="CEL93343.1"/>
    <property type="molecule type" value="Genomic_DNA"/>
</dbReference>